<evidence type="ECO:0000313" key="2">
    <source>
        <dbReference type="WBParaSite" id="PDA_v2.g9687.t1"/>
    </source>
</evidence>
<name>A0A914R0D8_9BILA</name>
<dbReference type="Proteomes" id="UP000887578">
    <property type="component" value="Unplaced"/>
</dbReference>
<organism evidence="1 2">
    <name type="scientific">Panagrolaimus davidi</name>
    <dbReference type="NCBI Taxonomy" id="227884"/>
    <lineage>
        <taxon>Eukaryota</taxon>
        <taxon>Metazoa</taxon>
        <taxon>Ecdysozoa</taxon>
        <taxon>Nematoda</taxon>
        <taxon>Chromadorea</taxon>
        <taxon>Rhabditida</taxon>
        <taxon>Tylenchina</taxon>
        <taxon>Panagrolaimomorpha</taxon>
        <taxon>Panagrolaimoidea</taxon>
        <taxon>Panagrolaimidae</taxon>
        <taxon>Panagrolaimus</taxon>
    </lineage>
</organism>
<reference evidence="2" key="1">
    <citation type="submission" date="2022-11" db="UniProtKB">
        <authorList>
            <consortium name="WormBaseParasite"/>
        </authorList>
    </citation>
    <scope>IDENTIFICATION</scope>
</reference>
<dbReference type="WBParaSite" id="PDA_v2.g9687.t1">
    <property type="protein sequence ID" value="PDA_v2.g9687.t1"/>
    <property type="gene ID" value="PDA_v2.g9687"/>
</dbReference>
<evidence type="ECO:0000313" key="1">
    <source>
        <dbReference type="Proteomes" id="UP000887578"/>
    </source>
</evidence>
<proteinExistence type="predicted"/>
<accession>A0A914R0D8</accession>
<keyword evidence="1" id="KW-1185">Reference proteome</keyword>
<protein>
    <submittedName>
        <fullName evidence="2">Uncharacterized protein</fullName>
    </submittedName>
</protein>
<dbReference type="AlphaFoldDB" id="A0A914R0D8"/>
<sequence length="169" mass="19230">MNINSCGNSLKDLLRIAATFKSSDFKVSDKYDKKKKLEAAGFSLHTLTINDKSEKEAKMKWKKDSLSNANSSTLSLHISAYENTKEITKFYTFDGENVELKMNKTNLDKQLFPCLMIHNPFEFPRQQENDKITEPEVAEFRASQRLLRSNQSISSNNVRIPTAVASSPM</sequence>